<dbReference type="OrthoDB" id="7630206at2"/>
<dbReference type="InterPro" id="IPR045617">
    <property type="entry name" value="DUF6445"/>
</dbReference>
<keyword evidence="3" id="KW-1185">Reference proteome</keyword>
<evidence type="ECO:0000313" key="2">
    <source>
        <dbReference type="EMBL" id="MBB5730484.1"/>
    </source>
</evidence>
<evidence type="ECO:0008006" key="4">
    <source>
        <dbReference type="Google" id="ProtNLM"/>
    </source>
</evidence>
<accession>A0A7W9BUR9</accession>
<feature type="region of interest" description="Disordered" evidence="1">
    <location>
        <begin position="1"/>
        <end position="22"/>
    </location>
</feature>
<comment type="caution">
    <text evidence="2">The sequence shown here is derived from an EMBL/GenBank/DDBJ whole genome shotgun (WGS) entry which is preliminary data.</text>
</comment>
<evidence type="ECO:0000256" key="1">
    <source>
        <dbReference type="SAM" id="MobiDB-lite"/>
    </source>
</evidence>
<dbReference type="Pfam" id="PF20043">
    <property type="entry name" value="DUF6445"/>
    <property type="match status" value="1"/>
</dbReference>
<name>A0A7W9BUR9_9SPHN</name>
<organism evidence="2 3">
    <name type="scientific">Sphingomonas prati</name>
    <dbReference type="NCBI Taxonomy" id="1843237"/>
    <lineage>
        <taxon>Bacteria</taxon>
        <taxon>Pseudomonadati</taxon>
        <taxon>Pseudomonadota</taxon>
        <taxon>Alphaproteobacteria</taxon>
        <taxon>Sphingomonadales</taxon>
        <taxon>Sphingomonadaceae</taxon>
        <taxon>Sphingomonas</taxon>
    </lineage>
</organism>
<gene>
    <name evidence="2" type="ORF">FHS99_002987</name>
</gene>
<dbReference type="Proteomes" id="UP000546701">
    <property type="component" value="Unassembled WGS sequence"/>
</dbReference>
<evidence type="ECO:0000313" key="3">
    <source>
        <dbReference type="Proteomes" id="UP000546701"/>
    </source>
</evidence>
<reference evidence="2 3" key="1">
    <citation type="submission" date="2020-08" db="EMBL/GenBank/DDBJ databases">
        <title>Genomic Encyclopedia of Type Strains, Phase IV (KMG-IV): sequencing the most valuable type-strain genomes for metagenomic binning, comparative biology and taxonomic classification.</title>
        <authorList>
            <person name="Goeker M."/>
        </authorList>
    </citation>
    <scope>NUCLEOTIDE SEQUENCE [LARGE SCALE GENOMIC DNA]</scope>
    <source>
        <strain evidence="2 3">DSM 103336</strain>
    </source>
</reference>
<feature type="compositionally biased region" description="Low complexity" evidence="1">
    <location>
        <begin position="7"/>
        <end position="21"/>
    </location>
</feature>
<dbReference type="AlphaFoldDB" id="A0A7W9BUR9"/>
<sequence>MRYAEAMSQSPPASRMRSASSTIGTEQAPLLLVDNMLSNPEDLLRIAHDAPFTPAFTPAGGYPGLRAAAPRAYTDAMIRTLIGPVREAFGLGPVAVTKAECAFSIVTLPPDRLTPPQRAPHVDSTDGHQFAILHYLSQADFGGTAFYRHRATGFETITDDRKDAFLAIRAQEGWAAGYVADGEPWFEQTAEVDAAFNRVIVYRSNVLHSGRILAPQRLSPDPRLGRLTANIFVTFSPVGDPA</sequence>
<protein>
    <recommendedName>
        <fullName evidence="4">Proline hydroxylase</fullName>
    </recommendedName>
</protein>
<proteinExistence type="predicted"/>
<dbReference type="RefSeq" id="WP_157176999.1">
    <property type="nucleotide sequence ID" value="NZ_BMJP01000005.1"/>
</dbReference>
<dbReference type="EMBL" id="JACIJR010000007">
    <property type="protein sequence ID" value="MBB5730484.1"/>
    <property type="molecule type" value="Genomic_DNA"/>
</dbReference>